<evidence type="ECO:0000313" key="3">
    <source>
        <dbReference type="Proteomes" id="UP000605848"/>
    </source>
</evidence>
<dbReference type="RefSeq" id="WP_202063931.1">
    <property type="nucleotide sequence ID" value="NZ_JAEQMY010000062.1"/>
</dbReference>
<accession>A0A936Z9K5</accession>
<protein>
    <submittedName>
        <fullName evidence="2">Uncharacterized protein</fullName>
    </submittedName>
</protein>
<feature type="transmembrane region" description="Helical" evidence="1">
    <location>
        <begin position="79"/>
        <end position="101"/>
    </location>
</feature>
<keyword evidence="1" id="KW-0472">Membrane</keyword>
<comment type="caution">
    <text evidence="2">The sequence shown here is derived from an EMBL/GenBank/DDBJ whole genome shotgun (WGS) entry which is preliminary data.</text>
</comment>
<dbReference type="AlphaFoldDB" id="A0A936Z9K5"/>
<proteinExistence type="predicted"/>
<evidence type="ECO:0000313" key="2">
    <source>
        <dbReference type="EMBL" id="MBL0407073.1"/>
    </source>
</evidence>
<keyword evidence="1" id="KW-0812">Transmembrane</keyword>
<dbReference type="Proteomes" id="UP000605848">
    <property type="component" value="Unassembled WGS sequence"/>
</dbReference>
<keyword evidence="1" id="KW-1133">Transmembrane helix</keyword>
<organism evidence="2 3">
    <name type="scientific">Microvirga aerilata</name>
    <dbReference type="NCBI Taxonomy" id="670292"/>
    <lineage>
        <taxon>Bacteria</taxon>
        <taxon>Pseudomonadati</taxon>
        <taxon>Pseudomonadota</taxon>
        <taxon>Alphaproteobacteria</taxon>
        <taxon>Hyphomicrobiales</taxon>
        <taxon>Methylobacteriaceae</taxon>
        <taxon>Microvirga</taxon>
    </lineage>
</organism>
<feature type="transmembrane region" description="Helical" evidence="1">
    <location>
        <begin position="55"/>
        <end position="73"/>
    </location>
</feature>
<gene>
    <name evidence="2" type="ORF">JKG68_24365</name>
</gene>
<dbReference type="EMBL" id="JAEQMY010000062">
    <property type="protein sequence ID" value="MBL0407073.1"/>
    <property type="molecule type" value="Genomic_DNA"/>
</dbReference>
<reference evidence="2" key="1">
    <citation type="submission" date="2021-01" db="EMBL/GenBank/DDBJ databases">
        <title>Microvirga sp.</title>
        <authorList>
            <person name="Kim M.K."/>
        </authorList>
    </citation>
    <scope>NUCLEOTIDE SEQUENCE</scope>
    <source>
        <strain evidence="2">5420S-16</strain>
    </source>
</reference>
<keyword evidence="3" id="KW-1185">Reference proteome</keyword>
<name>A0A936Z9K5_9HYPH</name>
<evidence type="ECO:0000256" key="1">
    <source>
        <dbReference type="SAM" id="Phobius"/>
    </source>
</evidence>
<sequence>MSGTADRFMLWGANLWCPAPCREGRLQEYFSVALGTFLHLARYEAAPRYVGRKPMMFWAAVIALATGAFAFVGDMSSTLVSLAEVAGVIALFALICAAEAFSVPKN</sequence>